<dbReference type="RefSeq" id="WP_136739379.1">
    <property type="nucleotide sequence ID" value="NZ_SUMB01000003.1"/>
</dbReference>
<name>A0A4U0NMK8_9ACTN</name>
<dbReference type="Pfam" id="PF04586">
    <property type="entry name" value="Peptidase_S78"/>
    <property type="match status" value="1"/>
</dbReference>
<dbReference type="EMBL" id="SUMB01000003">
    <property type="protein sequence ID" value="TJZ55607.1"/>
    <property type="molecule type" value="Genomic_DNA"/>
</dbReference>
<evidence type="ECO:0000313" key="5">
    <source>
        <dbReference type="EMBL" id="TJZ55607.1"/>
    </source>
</evidence>
<organism evidence="5 6">
    <name type="scientific">Streptomyces piniterrae</name>
    <dbReference type="NCBI Taxonomy" id="2571125"/>
    <lineage>
        <taxon>Bacteria</taxon>
        <taxon>Bacillati</taxon>
        <taxon>Actinomycetota</taxon>
        <taxon>Actinomycetes</taxon>
        <taxon>Kitasatosporales</taxon>
        <taxon>Streptomycetaceae</taxon>
        <taxon>Streptomyces</taxon>
    </lineage>
</organism>
<evidence type="ECO:0000313" key="6">
    <source>
        <dbReference type="Proteomes" id="UP000308697"/>
    </source>
</evidence>
<evidence type="ECO:0000256" key="2">
    <source>
        <dbReference type="ARBA" id="ARBA00022670"/>
    </source>
</evidence>
<accession>A0A4U0NMK8</accession>
<evidence type="ECO:0000256" key="3">
    <source>
        <dbReference type="ARBA" id="ARBA00022801"/>
    </source>
</evidence>
<keyword evidence="1" id="KW-1188">Viral release from host cell</keyword>
<dbReference type="GO" id="GO:0008233">
    <property type="term" value="F:peptidase activity"/>
    <property type="evidence" value="ECO:0007669"/>
    <property type="project" value="UniProtKB-KW"/>
</dbReference>
<proteinExistence type="predicted"/>
<dbReference type="Proteomes" id="UP000308697">
    <property type="component" value="Unassembled WGS sequence"/>
</dbReference>
<keyword evidence="6" id="KW-1185">Reference proteome</keyword>
<dbReference type="AlphaFoldDB" id="A0A4U0NMK8"/>
<comment type="caution">
    <text evidence="5">The sequence shown here is derived from an EMBL/GenBank/DDBJ whole genome shotgun (WGS) entry which is preliminary data.</text>
</comment>
<gene>
    <name evidence="5" type="ORF">FCH28_09720</name>
</gene>
<dbReference type="OrthoDB" id="9804926at2"/>
<reference evidence="5 6" key="1">
    <citation type="submission" date="2019-04" db="EMBL/GenBank/DDBJ databases">
        <title>Streptomyces piniterrae sp. nov., a heliquinomycin-producing actinomycete isolated from rhizosphere soil of Pinus yunnanensis.</title>
        <authorList>
            <person name="Zhuang X."/>
            <person name="Zhao J."/>
        </authorList>
    </citation>
    <scope>NUCLEOTIDE SEQUENCE [LARGE SCALE GENOMIC DNA]</scope>
    <source>
        <strain evidence="6">jys28</strain>
    </source>
</reference>
<dbReference type="InterPro" id="IPR054613">
    <property type="entry name" value="Peptidase_S78_dom"/>
</dbReference>
<protein>
    <recommendedName>
        <fullName evidence="4">Prohead serine protease domain-containing protein</fullName>
    </recommendedName>
</protein>
<keyword evidence="2" id="KW-0645">Protease</keyword>
<dbReference type="GO" id="GO:0006508">
    <property type="term" value="P:proteolysis"/>
    <property type="evidence" value="ECO:0007669"/>
    <property type="project" value="UniProtKB-KW"/>
</dbReference>
<evidence type="ECO:0000256" key="1">
    <source>
        <dbReference type="ARBA" id="ARBA00022612"/>
    </source>
</evidence>
<sequence>MAEIEFRIFDTAEFRVDTSQDGSFNGIACQYGKRDSYGTTFQPGVFKRGIDKGSYAYLWMHSPFTPIGTFRADEQSNLLHIEGLYDDTADGRDKRAMARSGSARELSVGFVRTDLPDWEKLAEMSDEDRDDVLNNIRSARLVEVSQITARMAAVPGSKLKTVRSALGELYAATGEPTLVERLAAYDREHGRDSALAHEQEEQRKLTERARRAAVLRLTTIGGE</sequence>
<evidence type="ECO:0000259" key="4">
    <source>
        <dbReference type="Pfam" id="PF04586"/>
    </source>
</evidence>
<keyword evidence="3" id="KW-0378">Hydrolase</keyword>
<feature type="domain" description="Prohead serine protease" evidence="4">
    <location>
        <begin position="15"/>
        <end position="160"/>
    </location>
</feature>